<dbReference type="InterPro" id="IPR028908">
    <property type="entry name" value="Tox-PL_dom"/>
</dbReference>
<accession>A0A1M7KKT9</accession>
<dbReference type="STRING" id="310782.SAMN05216499_11315"/>
<sequence>MGLRSLVDALGDGGDRLLRSAQRKVGAMIDDDARSLAAAFDAAGLHRVADWTEDAGDLVADRLGARVAERKLGECDDPRDLLHGDPGRLRTAAGRLRRLHTAFDTGRRGLSRLDPGGWSGAGGHAFRAAFAQQPAAWGRAADACQEAADALEHYAFTVEWAQGQAEEAVRLWKQGVRARKKAAAAHNAQVDRYESALAAGDGAGGLPAMPGPFTDPGAEDRGTAEDLLAAARDQRDTVARGAEAAVRSAAGLAVGLPDFAGRFGAGTADLLDAAPIRLEHFAGGLIRSGTDMERFLRGLDPYDTYNRAHPAAYMTRLNATAAGLLDLTAHPERLPGLVLGAGWGSDSDQASGRLLGNVLLAVATDAGSAAGRNATGWRNAVPVRGATLDDIRRVLRGGGDGLQPADRADQWLRERAVPRRLEGSFQRCPDPRGVWTRLQNDGGTKMAGRSTNYADTVRAGMETWYGDPQVASARTHSWTAGGKLDVLGAERFGVENGNVRGGASIGYTGHGPGAYQRVAADLRGSGHGSSAFVLVEWPLTAQGGRAAHVLTALNHHGEVFWFDPQSGLVSRHPIHLAARHVVHYVLDAALRPVTREQAVTPTPE</sequence>
<gene>
    <name evidence="3" type="ORF">SAMN05216499_11315</name>
</gene>
<dbReference type="Pfam" id="PF15644">
    <property type="entry name" value="Gln_amidase"/>
    <property type="match status" value="1"/>
</dbReference>
<dbReference type="RefSeq" id="WP_073500329.1">
    <property type="nucleotide sequence ID" value="NZ_FRBI01000013.1"/>
</dbReference>
<evidence type="ECO:0000259" key="2">
    <source>
        <dbReference type="Pfam" id="PF21725"/>
    </source>
</evidence>
<reference evidence="3 4" key="1">
    <citation type="submission" date="2016-11" db="EMBL/GenBank/DDBJ databases">
        <authorList>
            <person name="Jaros S."/>
            <person name="Januszkiewicz K."/>
            <person name="Wedrychowicz H."/>
        </authorList>
    </citation>
    <scope>NUCLEOTIDE SEQUENCE [LARGE SCALE GENOMIC DNA]</scope>
    <source>
        <strain evidence="3 4">CGMCC 4.2025</strain>
    </source>
</reference>
<dbReference type="Pfam" id="PF21725">
    <property type="entry name" value="T7SS_signal"/>
    <property type="match status" value="1"/>
</dbReference>
<evidence type="ECO:0000313" key="3">
    <source>
        <dbReference type="EMBL" id="SHM66057.1"/>
    </source>
</evidence>
<dbReference type="SUPFAM" id="SSF140453">
    <property type="entry name" value="EsxAB dimer-like"/>
    <property type="match status" value="1"/>
</dbReference>
<dbReference type="InterPro" id="IPR049082">
    <property type="entry name" value="T7SS_signal"/>
</dbReference>
<dbReference type="InterPro" id="IPR036689">
    <property type="entry name" value="ESAT-6-like_sf"/>
</dbReference>
<proteinExistence type="predicted"/>
<evidence type="ECO:0000313" key="4">
    <source>
        <dbReference type="Proteomes" id="UP000184111"/>
    </source>
</evidence>
<protein>
    <submittedName>
        <fullName evidence="3">Papain fold toxin 1, glutamine deamidase</fullName>
    </submittedName>
</protein>
<name>A0A1M7KKT9_9ACTN</name>
<organism evidence="3 4">
    <name type="scientific">Actinacidiphila paucisporea</name>
    <dbReference type="NCBI Taxonomy" id="310782"/>
    <lineage>
        <taxon>Bacteria</taxon>
        <taxon>Bacillati</taxon>
        <taxon>Actinomycetota</taxon>
        <taxon>Actinomycetes</taxon>
        <taxon>Kitasatosporales</taxon>
        <taxon>Streptomycetaceae</taxon>
        <taxon>Actinacidiphila</taxon>
    </lineage>
</organism>
<dbReference type="Proteomes" id="UP000184111">
    <property type="component" value="Unassembled WGS sequence"/>
</dbReference>
<feature type="domain" description="Tox-PL" evidence="1">
    <location>
        <begin position="451"/>
        <end position="567"/>
    </location>
</feature>
<evidence type="ECO:0000259" key="1">
    <source>
        <dbReference type="Pfam" id="PF15644"/>
    </source>
</evidence>
<dbReference type="EMBL" id="FRBI01000013">
    <property type="protein sequence ID" value="SHM66057.1"/>
    <property type="molecule type" value="Genomic_DNA"/>
</dbReference>
<keyword evidence="4" id="KW-1185">Reference proteome</keyword>
<dbReference type="OrthoDB" id="9111418at2"/>
<feature type="domain" description="Putative T7SS secretion signal" evidence="2">
    <location>
        <begin position="16"/>
        <end position="253"/>
    </location>
</feature>
<dbReference type="AlphaFoldDB" id="A0A1M7KKT9"/>